<gene>
    <name evidence="1" type="ORF">SAMN05443287_102535</name>
</gene>
<dbReference type="GO" id="GO:0008168">
    <property type="term" value="F:methyltransferase activity"/>
    <property type="evidence" value="ECO:0007669"/>
    <property type="project" value="UniProtKB-KW"/>
</dbReference>
<dbReference type="PIRSF" id="PIRSF017393">
    <property type="entry name" value="MTase_SAV2177"/>
    <property type="match status" value="1"/>
</dbReference>
<dbReference type="AlphaFoldDB" id="A0A1H6V4V6"/>
<dbReference type="InterPro" id="IPR006764">
    <property type="entry name" value="SAM_dep_MeTrfase_SAV2177_type"/>
</dbReference>
<dbReference type="EMBL" id="FNYV01000002">
    <property type="protein sequence ID" value="SEI99561.1"/>
    <property type="molecule type" value="Genomic_DNA"/>
</dbReference>
<sequence length="265" mass="28513">MASPDAELTAKLEPEVPHAARIWNYWMGGKDNFQSDRAAGDAVAEVYPEIVVMAQQSRKFLIQAVRHLAAEAGIRQFLDIGTGLPTMQNTHEVAQAITPDARIVYVDNDPMVLVHARALLSSTTSEGVTTYVPADYHDPETILAEAAQTLDFDQPIAVMFMGVMGYEPDLNVVRSIVTTVMGATASGSHLVLWDGTDTSPEVVFGANRLAESGGVPYILRSPEQLASCFEGLTLVEPGLVPIPLWRPADPDAVAIDAYGAVGRKP</sequence>
<dbReference type="Pfam" id="PF04672">
    <property type="entry name" value="Methyltransf_19"/>
    <property type="match status" value="1"/>
</dbReference>
<dbReference type="InterPro" id="IPR029063">
    <property type="entry name" value="SAM-dependent_MTases_sf"/>
</dbReference>
<dbReference type="OrthoDB" id="4073278at2"/>
<proteinExistence type="predicted"/>
<keyword evidence="2" id="KW-1185">Reference proteome</keyword>
<organism evidence="1 2">
    <name type="scientific">Micromonospora phaseoli</name>
    <dbReference type="NCBI Taxonomy" id="1144548"/>
    <lineage>
        <taxon>Bacteria</taxon>
        <taxon>Bacillati</taxon>
        <taxon>Actinomycetota</taxon>
        <taxon>Actinomycetes</taxon>
        <taxon>Micromonosporales</taxon>
        <taxon>Micromonosporaceae</taxon>
        <taxon>Micromonospora</taxon>
    </lineage>
</organism>
<dbReference type="Proteomes" id="UP000198707">
    <property type="component" value="Unassembled WGS sequence"/>
</dbReference>
<dbReference type="GO" id="GO:0032259">
    <property type="term" value="P:methylation"/>
    <property type="evidence" value="ECO:0007669"/>
    <property type="project" value="UniProtKB-KW"/>
</dbReference>
<dbReference type="Gene3D" id="3.40.50.150">
    <property type="entry name" value="Vaccinia Virus protein VP39"/>
    <property type="match status" value="1"/>
</dbReference>
<accession>A0A1H6V4V6</accession>
<evidence type="ECO:0000313" key="2">
    <source>
        <dbReference type="Proteomes" id="UP000198707"/>
    </source>
</evidence>
<dbReference type="SUPFAM" id="SSF53335">
    <property type="entry name" value="S-adenosyl-L-methionine-dependent methyltransferases"/>
    <property type="match status" value="1"/>
</dbReference>
<keyword evidence="1" id="KW-0489">Methyltransferase</keyword>
<reference evidence="2" key="1">
    <citation type="submission" date="2016-10" db="EMBL/GenBank/DDBJ databases">
        <authorList>
            <person name="Varghese N."/>
            <person name="Submissions S."/>
        </authorList>
    </citation>
    <scope>NUCLEOTIDE SEQUENCE [LARGE SCALE GENOMIC DNA]</scope>
    <source>
        <strain evidence="2">CGMCC 4.7038</strain>
    </source>
</reference>
<evidence type="ECO:0000313" key="1">
    <source>
        <dbReference type="EMBL" id="SEI99561.1"/>
    </source>
</evidence>
<name>A0A1H6V4V6_9ACTN</name>
<dbReference type="RefSeq" id="WP_092376942.1">
    <property type="nucleotide sequence ID" value="NZ_BOPI01000022.1"/>
</dbReference>
<protein>
    <submittedName>
        <fullName evidence="1">O-Methyltransferase involved in polyketide biosynthesis</fullName>
    </submittedName>
</protein>
<dbReference type="STRING" id="1144548.SAMN05443287_102535"/>
<keyword evidence="1" id="KW-0808">Transferase</keyword>